<dbReference type="OrthoDB" id="6548186at2"/>
<evidence type="ECO:0000313" key="2">
    <source>
        <dbReference type="EMBL" id="MTV37953.1"/>
    </source>
</evidence>
<evidence type="ECO:0008006" key="4">
    <source>
        <dbReference type="Google" id="ProtNLM"/>
    </source>
</evidence>
<dbReference type="RefSeq" id="WP_155463432.1">
    <property type="nucleotide sequence ID" value="NZ_WNKY01000008.1"/>
</dbReference>
<proteinExistence type="predicted"/>
<sequence>MSTQFDKEKSEAYDKTPEARLDKLEMEQLSIKVDIAVLKETCATKVALSEMESRLRTEMAEMESRLKTQIAETKSTIIIWVVSSVFLAQLIPALLKYLLL</sequence>
<protein>
    <recommendedName>
        <fullName evidence="4">DUF1640 domain-containing protein</fullName>
    </recommendedName>
</protein>
<feature type="transmembrane region" description="Helical" evidence="1">
    <location>
        <begin position="77"/>
        <end position="99"/>
    </location>
</feature>
<dbReference type="AlphaFoldDB" id="A0A6L6PG35"/>
<dbReference type="Proteomes" id="UP000475582">
    <property type="component" value="Unassembled WGS sequence"/>
</dbReference>
<keyword evidence="1" id="KW-0812">Transmembrane</keyword>
<evidence type="ECO:0000313" key="3">
    <source>
        <dbReference type="Proteomes" id="UP000475582"/>
    </source>
</evidence>
<keyword evidence="1" id="KW-0472">Membrane</keyword>
<keyword evidence="3" id="KW-1185">Reference proteome</keyword>
<reference evidence="2 3" key="1">
    <citation type="submission" date="2019-11" db="EMBL/GenBank/DDBJ databases">
        <title>Type strains purchased from KCTC, JCM and DSMZ.</title>
        <authorList>
            <person name="Lu H."/>
        </authorList>
    </citation>
    <scope>NUCLEOTIDE SEQUENCE [LARGE SCALE GENOMIC DNA]</scope>
    <source>
        <strain evidence="2 3">KCTC 22382</strain>
    </source>
</reference>
<dbReference type="EMBL" id="WNKY01000008">
    <property type="protein sequence ID" value="MTV37953.1"/>
    <property type="molecule type" value="Genomic_DNA"/>
</dbReference>
<accession>A0A6L6PG35</accession>
<evidence type="ECO:0000256" key="1">
    <source>
        <dbReference type="SAM" id="Phobius"/>
    </source>
</evidence>
<organism evidence="2 3">
    <name type="scientific">Duganella radicis</name>
    <dbReference type="NCBI Taxonomy" id="551988"/>
    <lineage>
        <taxon>Bacteria</taxon>
        <taxon>Pseudomonadati</taxon>
        <taxon>Pseudomonadota</taxon>
        <taxon>Betaproteobacteria</taxon>
        <taxon>Burkholderiales</taxon>
        <taxon>Oxalobacteraceae</taxon>
        <taxon>Telluria group</taxon>
        <taxon>Duganella</taxon>
    </lineage>
</organism>
<keyword evidence="1" id="KW-1133">Transmembrane helix</keyword>
<gene>
    <name evidence="2" type="ORF">GM676_10240</name>
</gene>
<name>A0A6L6PG35_9BURK</name>
<comment type="caution">
    <text evidence="2">The sequence shown here is derived from an EMBL/GenBank/DDBJ whole genome shotgun (WGS) entry which is preliminary data.</text>
</comment>